<evidence type="ECO:0000313" key="2">
    <source>
        <dbReference type="Proteomes" id="UP000663853"/>
    </source>
</evidence>
<gene>
    <name evidence="1" type="ORF">RDB_LOCUS118057</name>
</gene>
<organism evidence="1 2">
    <name type="scientific">Rhizoctonia solani</name>
    <dbReference type="NCBI Taxonomy" id="456999"/>
    <lineage>
        <taxon>Eukaryota</taxon>
        <taxon>Fungi</taxon>
        <taxon>Dikarya</taxon>
        <taxon>Basidiomycota</taxon>
        <taxon>Agaricomycotina</taxon>
        <taxon>Agaricomycetes</taxon>
        <taxon>Cantharellales</taxon>
        <taxon>Ceratobasidiaceae</taxon>
        <taxon>Rhizoctonia</taxon>
    </lineage>
</organism>
<proteinExistence type="predicted"/>
<evidence type="ECO:0000313" key="1">
    <source>
        <dbReference type="EMBL" id="CAE6504939.1"/>
    </source>
</evidence>
<dbReference type="AlphaFoldDB" id="A0A8H3HFY2"/>
<reference evidence="1" key="1">
    <citation type="submission" date="2021-01" db="EMBL/GenBank/DDBJ databases">
        <authorList>
            <person name="Kaushik A."/>
        </authorList>
    </citation>
    <scope>NUCLEOTIDE SEQUENCE</scope>
    <source>
        <strain evidence="1">AG6-10EEA</strain>
    </source>
</reference>
<dbReference type="Proteomes" id="UP000663853">
    <property type="component" value="Unassembled WGS sequence"/>
</dbReference>
<comment type="caution">
    <text evidence="1">The sequence shown here is derived from an EMBL/GenBank/DDBJ whole genome shotgun (WGS) entry which is preliminary data.</text>
</comment>
<accession>A0A8H3HFY2</accession>
<protein>
    <recommendedName>
        <fullName evidence="3">Arrestin-like N-terminal domain-containing protein</fullName>
    </recommendedName>
</protein>
<name>A0A8H3HFY2_9AGAM</name>
<evidence type="ECO:0008006" key="3">
    <source>
        <dbReference type="Google" id="ProtNLM"/>
    </source>
</evidence>
<sequence>MLMAKGGEWEVYAKEIAVLEKYNVWSEIYVNFASQLSTDAPTFPLILFLKQTGTRVSSLPSFLRSSKLKYKRMHLVRAKVTFRFTTATRGGREVKQYVRDVVIGRHEIRFDSDSSSSMPGILIPTGDAAPLEVDLTFDVQSQQEMDFAFERQFWRQFSVPAKFLTPSFRTPNIEHQYDMAVSLLFEGDKTERIATQFPVQVVPSSGENQLAPFQDTLPE</sequence>
<dbReference type="EMBL" id="CAJMXA010003588">
    <property type="protein sequence ID" value="CAE6504939.1"/>
    <property type="molecule type" value="Genomic_DNA"/>
</dbReference>